<name>Q2Y8M5_NITMU</name>
<dbReference type="EMBL" id="CP000103">
    <property type="protein sequence ID" value="ABB74896.1"/>
    <property type="molecule type" value="Genomic_DNA"/>
</dbReference>
<organism evidence="1 3">
    <name type="scientific">Nitrosospira multiformis (strain ATCC 25196 / NCIMB 11849 / C 71)</name>
    <dbReference type="NCBI Taxonomy" id="323848"/>
    <lineage>
        <taxon>Bacteria</taxon>
        <taxon>Pseudomonadati</taxon>
        <taxon>Pseudomonadota</taxon>
        <taxon>Betaproteobacteria</taxon>
        <taxon>Nitrosomonadales</taxon>
        <taxon>Nitrosomonadaceae</taxon>
        <taxon>Nitrosospira</taxon>
    </lineage>
</organism>
<evidence type="ECO:0000313" key="2">
    <source>
        <dbReference type="EMBL" id="SEG08475.1"/>
    </source>
</evidence>
<reference evidence="2 4" key="4">
    <citation type="submission" date="2016-10" db="EMBL/GenBank/DDBJ databases">
        <authorList>
            <person name="de Groot N.N."/>
        </authorList>
    </citation>
    <scope>NUCLEOTIDE SEQUENCE [LARGE SCALE GENOMIC DNA]</scope>
    <source>
        <strain evidence="2 4">Nl13</strain>
    </source>
</reference>
<dbReference type="STRING" id="323848.Nmul_A1595"/>
<gene>
    <name evidence="1" type="ordered locus">Nmul_A1595</name>
    <name evidence="2" type="ORF">SAMN05216403_12817</name>
</gene>
<dbReference type="EMBL" id="FNVK01000028">
    <property type="protein sequence ID" value="SEG08475.1"/>
    <property type="molecule type" value="Genomic_DNA"/>
</dbReference>
<dbReference type="AlphaFoldDB" id="Q2Y8M5"/>
<evidence type="ECO:0000313" key="3">
    <source>
        <dbReference type="Proteomes" id="UP000002718"/>
    </source>
</evidence>
<dbReference type="eggNOG" id="ENOG50320DQ">
    <property type="taxonomic scope" value="Bacteria"/>
</dbReference>
<reference evidence="1 3" key="3">
    <citation type="journal article" date="2008" name="Appl. Environ. Microbiol.">
        <title>Complete genome sequence of Nitrosospira multiformis, an ammonia-oxidizing bacterium from the soil environment.</title>
        <authorList>
            <person name="Norton J.M."/>
            <person name="Klotz M.G."/>
            <person name="Stein L.Y."/>
            <person name="Arp D.J."/>
            <person name="Bottomley P.J."/>
            <person name="Chain P.S."/>
            <person name="Hauser L.J."/>
            <person name="Land M.L."/>
            <person name="Larimer F.W."/>
            <person name="Shin M.W."/>
            <person name="Starkenburg S.R."/>
        </authorList>
    </citation>
    <scope>NUCLEOTIDE SEQUENCE [LARGE SCALE GENOMIC DNA]</scope>
    <source>
        <strain evidence="1">ATCC 25196</strain>
        <strain evidence="3">ATCC 25196 / NCIMB 11849 / C 71</strain>
    </source>
</reference>
<evidence type="ECO:0000313" key="1">
    <source>
        <dbReference type="EMBL" id="ABB74896.1"/>
    </source>
</evidence>
<dbReference type="Proteomes" id="UP000236751">
    <property type="component" value="Unassembled WGS sequence"/>
</dbReference>
<dbReference type="HOGENOM" id="CLU_1863065_0_0_4"/>
<evidence type="ECO:0008006" key="5">
    <source>
        <dbReference type="Google" id="ProtNLM"/>
    </source>
</evidence>
<proteinExistence type="predicted"/>
<dbReference type="Proteomes" id="UP000002718">
    <property type="component" value="Chromosome"/>
</dbReference>
<dbReference type="KEGG" id="nmu:Nmul_A1595"/>
<evidence type="ECO:0000313" key="4">
    <source>
        <dbReference type="Proteomes" id="UP000236751"/>
    </source>
</evidence>
<accession>Q2Y8M5</accession>
<keyword evidence="3" id="KW-1185">Reference proteome</keyword>
<protein>
    <recommendedName>
        <fullName evidence="5">Helix-turn-helix protein</fullName>
    </recommendedName>
</protein>
<reference evidence="3" key="2">
    <citation type="submission" date="2005-08" db="EMBL/GenBank/DDBJ databases">
        <title>Complete sequence of chromosome 1 of Nitrosospira multiformis ATCC 25196.</title>
        <authorList>
            <person name="Copeland A."/>
            <person name="Lucas S."/>
            <person name="Lapidus A."/>
            <person name="Barry K."/>
            <person name="Detter J.C."/>
            <person name="Glavina T."/>
            <person name="Hammon N."/>
            <person name="Israni S."/>
            <person name="Pitluck S."/>
            <person name="Chain P."/>
            <person name="Malfatti S."/>
            <person name="Shin M."/>
            <person name="Vergez L."/>
            <person name="Schmutz J."/>
            <person name="Larimer F."/>
            <person name="Land M."/>
            <person name="Hauser L."/>
            <person name="Kyrpides N."/>
            <person name="Lykidis A."/>
            <person name="Richardson P."/>
        </authorList>
    </citation>
    <scope>NUCLEOTIDE SEQUENCE [LARGE SCALE GENOMIC DNA]</scope>
    <source>
        <strain evidence="3">ATCC 25196 / NCIMB 11849 / C 71</strain>
    </source>
</reference>
<sequence length="137" mass="15597">MSQDNVLTQKRKEYINNCVLHGWMFWRFANEVRKVMVTIEQYRHLCAEWNGDAVEFSWLVQHGDIAGVSQRAIAAEFEFAPSTVSRWAAGEALPHRRVQKLVVGALEKKARRLEQACASAFLPVKKGIDSARSRPQA</sequence>
<reference evidence="1" key="1">
    <citation type="submission" date="2005-08" db="EMBL/GenBank/DDBJ databases">
        <title>Complete sequence of Chromosome 1 of Nitrosospira multiformis ATCC 25196.</title>
        <authorList>
            <consortium name="US DOE Joint Genome Institute"/>
            <person name="Copeland A."/>
            <person name="Lucas S."/>
            <person name="Lapidus A."/>
            <person name="Barry K."/>
            <person name="Detter J.C."/>
            <person name="Glavina T."/>
            <person name="Hammon N."/>
            <person name="Israni S."/>
            <person name="Pitluck S."/>
            <person name="Chain P."/>
            <person name="Malfatti S."/>
            <person name="Shin M."/>
            <person name="Vergez L."/>
            <person name="Schmutz J."/>
            <person name="Larimer F."/>
            <person name="Land M."/>
            <person name="Hauser L."/>
            <person name="Kyrpides N."/>
            <person name="Lykidis A."/>
            <person name="Richardson P."/>
        </authorList>
    </citation>
    <scope>NUCLEOTIDE SEQUENCE</scope>
    <source>
        <strain evidence="1">ATCC 25196</strain>
    </source>
</reference>